<organism evidence="1 2">
    <name type="scientific">Adhaeribacter rhizoryzae</name>
    <dbReference type="NCBI Taxonomy" id="2607907"/>
    <lineage>
        <taxon>Bacteria</taxon>
        <taxon>Pseudomonadati</taxon>
        <taxon>Bacteroidota</taxon>
        <taxon>Cytophagia</taxon>
        <taxon>Cytophagales</taxon>
        <taxon>Hymenobacteraceae</taxon>
        <taxon>Adhaeribacter</taxon>
    </lineage>
</organism>
<dbReference type="RefSeq" id="WP_150088962.1">
    <property type="nucleotide sequence ID" value="NZ_VWSF01000009.1"/>
</dbReference>
<dbReference type="AlphaFoldDB" id="A0A5M6DFW4"/>
<proteinExistence type="predicted"/>
<dbReference type="Proteomes" id="UP000323426">
    <property type="component" value="Unassembled WGS sequence"/>
</dbReference>
<evidence type="ECO:0000313" key="1">
    <source>
        <dbReference type="EMBL" id="KAA5545079.1"/>
    </source>
</evidence>
<accession>A0A5M6DFW4</accession>
<gene>
    <name evidence="1" type="ORF">F0145_13585</name>
</gene>
<sequence length="106" mass="12132">MLIGIEILGQHFLQINICYVSLVKTKVKSMNIQALKYEIIEWVIQTQDNSLLEALKSIKDSNASSTNWFDELSLAEKESINRGKANHEQGEVLTNKEFWAGYEDKV</sequence>
<reference evidence="1 2" key="1">
    <citation type="submission" date="2019-09" db="EMBL/GenBank/DDBJ databases">
        <title>Genome sequence and assembly of Adhaeribacter sp.</title>
        <authorList>
            <person name="Chhetri G."/>
        </authorList>
    </citation>
    <scope>NUCLEOTIDE SEQUENCE [LARGE SCALE GENOMIC DNA]</scope>
    <source>
        <strain evidence="1 2">DK36</strain>
    </source>
</reference>
<evidence type="ECO:0000313" key="2">
    <source>
        <dbReference type="Proteomes" id="UP000323426"/>
    </source>
</evidence>
<name>A0A5M6DFW4_9BACT</name>
<dbReference type="EMBL" id="VWSF01000009">
    <property type="protein sequence ID" value="KAA5545079.1"/>
    <property type="molecule type" value="Genomic_DNA"/>
</dbReference>
<keyword evidence="2" id="KW-1185">Reference proteome</keyword>
<comment type="caution">
    <text evidence="1">The sequence shown here is derived from an EMBL/GenBank/DDBJ whole genome shotgun (WGS) entry which is preliminary data.</text>
</comment>
<protein>
    <submittedName>
        <fullName evidence="1">Uncharacterized protein</fullName>
    </submittedName>
</protein>